<protein>
    <recommendedName>
        <fullName evidence="8">Chloroplast import component protein (Tic20)</fullName>
    </recommendedName>
</protein>
<keyword evidence="2 5" id="KW-0812">Transmembrane</keyword>
<feature type="transmembrane region" description="Helical" evidence="5">
    <location>
        <begin position="71"/>
        <end position="89"/>
    </location>
</feature>
<keyword evidence="3 5" id="KW-1133">Transmembrane helix</keyword>
<gene>
    <name evidence="6" type="ORF">A2319_04405</name>
</gene>
<accession>A0A1G2BEI8</accession>
<dbReference type="AlphaFoldDB" id="A0A1G2BEI8"/>
<evidence type="ECO:0000313" key="6">
    <source>
        <dbReference type="EMBL" id="OGY87663.1"/>
    </source>
</evidence>
<dbReference type="EMBL" id="MHKI01000006">
    <property type="protein sequence ID" value="OGY87663.1"/>
    <property type="molecule type" value="Genomic_DNA"/>
</dbReference>
<dbReference type="Proteomes" id="UP000176420">
    <property type="component" value="Unassembled WGS sequence"/>
</dbReference>
<proteinExistence type="predicted"/>
<dbReference type="InterPro" id="IPR019109">
    <property type="entry name" value="MamF_MmsF"/>
</dbReference>
<evidence type="ECO:0000313" key="7">
    <source>
        <dbReference type="Proteomes" id="UP000176420"/>
    </source>
</evidence>
<evidence type="ECO:0000256" key="1">
    <source>
        <dbReference type="ARBA" id="ARBA00004141"/>
    </source>
</evidence>
<feature type="transmembrane region" description="Helical" evidence="5">
    <location>
        <begin position="46"/>
        <end position="65"/>
    </location>
</feature>
<sequence length="108" mass="11978">MNKITPSPKDVADNKIIAAISYISILCLVSLLLKKDSPFTMFHAKQGLALFIIEIVAGLIMWIPVLNLISAIVYLICFIVSIYGIMQVFQGKTEPLPVLSQMVEKLNI</sequence>
<reference evidence="6 7" key="1">
    <citation type="journal article" date="2016" name="Nat. Commun.">
        <title>Thousands of microbial genomes shed light on interconnected biogeochemical processes in an aquifer system.</title>
        <authorList>
            <person name="Anantharaman K."/>
            <person name="Brown C.T."/>
            <person name="Hug L.A."/>
            <person name="Sharon I."/>
            <person name="Castelle C.J."/>
            <person name="Probst A.J."/>
            <person name="Thomas B.C."/>
            <person name="Singh A."/>
            <person name="Wilkins M.J."/>
            <person name="Karaoz U."/>
            <person name="Brodie E.L."/>
            <person name="Williams K.H."/>
            <person name="Hubbard S.S."/>
            <person name="Banfield J.F."/>
        </authorList>
    </citation>
    <scope>NUCLEOTIDE SEQUENCE [LARGE SCALE GENOMIC DNA]</scope>
</reference>
<evidence type="ECO:0000256" key="4">
    <source>
        <dbReference type="ARBA" id="ARBA00023136"/>
    </source>
</evidence>
<evidence type="ECO:0008006" key="8">
    <source>
        <dbReference type="Google" id="ProtNLM"/>
    </source>
</evidence>
<organism evidence="6 7">
    <name type="scientific">Candidatus Kerfeldbacteria bacterium RIFOXYB2_FULL_38_14</name>
    <dbReference type="NCBI Taxonomy" id="1798547"/>
    <lineage>
        <taxon>Bacteria</taxon>
        <taxon>Candidatus Kerfeldiibacteriota</taxon>
    </lineage>
</organism>
<evidence type="ECO:0000256" key="5">
    <source>
        <dbReference type="SAM" id="Phobius"/>
    </source>
</evidence>
<evidence type="ECO:0000256" key="3">
    <source>
        <dbReference type="ARBA" id="ARBA00022989"/>
    </source>
</evidence>
<dbReference type="Pfam" id="PF09685">
    <property type="entry name" value="MamF_MmsF"/>
    <property type="match status" value="1"/>
</dbReference>
<comment type="subcellular location">
    <subcellularLocation>
        <location evidence="1">Membrane</location>
        <topology evidence="1">Multi-pass membrane protein</topology>
    </subcellularLocation>
</comment>
<keyword evidence="4 5" id="KW-0472">Membrane</keyword>
<evidence type="ECO:0000256" key="2">
    <source>
        <dbReference type="ARBA" id="ARBA00022692"/>
    </source>
</evidence>
<feature type="transmembrane region" description="Helical" evidence="5">
    <location>
        <begin position="16"/>
        <end position="34"/>
    </location>
</feature>
<comment type="caution">
    <text evidence="6">The sequence shown here is derived from an EMBL/GenBank/DDBJ whole genome shotgun (WGS) entry which is preliminary data.</text>
</comment>
<name>A0A1G2BEI8_9BACT</name>